<dbReference type="Gene3D" id="3.10.20.90">
    <property type="entry name" value="Phosphatidylinositol 3-kinase Catalytic Subunit, Chain A, domain 1"/>
    <property type="match status" value="1"/>
</dbReference>
<dbReference type="AlphaFoldDB" id="A0AAU9JQF4"/>
<dbReference type="InterPro" id="IPR029071">
    <property type="entry name" value="Ubiquitin-like_domsf"/>
</dbReference>
<dbReference type="SUPFAM" id="SSF54236">
    <property type="entry name" value="Ubiquitin-like"/>
    <property type="match status" value="1"/>
</dbReference>
<comment type="caution">
    <text evidence="2">The sequence shown here is derived from an EMBL/GenBank/DDBJ whole genome shotgun (WGS) entry which is preliminary data.</text>
</comment>
<evidence type="ECO:0000256" key="1">
    <source>
        <dbReference type="SAM" id="MobiDB-lite"/>
    </source>
</evidence>
<feature type="compositionally biased region" description="Basic and acidic residues" evidence="1">
    <location>
        <begin position="1"/>
        <end position="19"/>
    </location>
</feature>
<feature type="region of interest" description="Disordered" evidence="1">
    <location>
        <begin position="1"/>
        <end position="29"/>
    </location>
</feature>
<gene>
    <name evidence="2" type="ORF">BSTOLATCC_MIC44559</name>
</gene>
<organism evidence="2 3">
    <name type="scientific">Blepharisma stoltei</name>
    <dbReference type="NCBI Taxonomy" id="1481888"/>
    <lineage>
        <taxon>Eukaryota</taxon>
        <taxon>Sar</taxon>
        <taxon>Alveolata</taxon>
        <taxon>Ciliophora</taxon>
        <taxon>Postciliodesmatophora</taxon>
        <taxon>Heterotrichea</taxon>
        <taxon>Heterotrichida</taxon>
        <taxon>Blepharismidae</taxon>
        <taxon>Blepharisma</taxon>
    </lineage>
</organism>
<evidence type="ECO:0000313" key="3">
    <source>
        <dbReference type="Proteomes" id="UP001162131"/>
    </source>
</evidence>
<name>A0AAU9JQF4_9CILI</name>
<proteinExistence type="predicted"/>
<accession>A0AAU9JQF4</accession>
<dbReference type="Proteomes" id="UP001162131">
    <property type="component" value="Unassembled WGS sequence"/>
</dbReference>
<dbReference type="EMBL" id="CAJZBQ010000044">
    <property type="protein sequence ID" value="CAG9327939.1"/>
    <property type="molecule type" value="Genomic_DNA"/>
</dbReference>
<sequence length="134" mass="15436">MKEMEMEKEKKKNLGKGEKGGGWQRGPKQGTLLDFFKLKRGTQIFVRTLTRRTITLGVESLETVGNVKAKIKTKKEFLKISKDSFSEVNNWKMKELLLTTTFKRNQSIALSSNFEEACISFLISYLEKQLLKNP</sequence>
<protein>
    <submittedName>
        <fullName evidence="2">Uncharacterized protein</fullName>
    </submittedName>
</protein>
<reference evidence="2" key="1">
    <citation type="submission" date="2021-09" db="EMBL/GenBank/DDBJ databases">
        <authorList>
            <consortium name="AG Swart"/>
            <person name="Singh M."/>
            <person name="Singh A."/>
            <person name="Seah K."/>
            <person name="Emmerich C."/>
        </authorList>
    </citation>
    <scope>NUCLEOTIDE SEQUENCE</scope>
    <source>
        <strain evidence="2">ATCC30299</strain>
    </source>
</reference>
<evidence type="ECO:0000313" key="2">
    <source>
        <dbReference type="EMBL" id="CAG9327939.1"/>
    </source>
</evidence>
<keyword evidence="3" id="KW-1185">Reference proteome</keyword>